<evidence type="ECO:0000313" key="2">
    <source>
        <dbReference type="EMBL" id="EDY15825.1"/>
    </source>
</evidence>
<keyword evidence="1" id="KW-0472">Membrane</keyword>
<dbReference type="Proteomes" id="UP000005824">
    <property type="component" value="Unassembled WGS sequence"/>
</dbReference>
<organism evidence="2 3">
    <name type="scientific">Chthoniobacter flavus Ellin428</name>
    <dbReference type="NCBI Taxonomy" id="497964"/>
    <lineage>
        <taxon>Bacteria</taxon>
        <taxon>Pseudomonadati</taxon>
        <taxon>Verrucomicrobiota</taxon>
        <taxon>Spartobacteria</taxon>
        <taxon>Chthoniobacterales</taxon>
        <taxon>Chthoniobacteraceae</taxon>
        <taxon>Chthoniobacter</taxon>
    </lineage>
</organism>
<protein>
    <submittedName>
        <fullName evidence="2">Uncharacterized protein</fullName>
    </submittedName>
</protein>
<gene>
    <name evidence="2" type="ORF">CfE428DRAFT_6652</name>
</gene>
<dbReference type="AlphaFoldDB" id="B4DCL1"/>
<proteinExistence type="predicted"/>
<feature type="transmembrane region" description="Helical" evidence="1">
    <location>
        <begin position="12"/>
        <end position="32"/>
    </location>
</feature>
<evidence type="ECO:0000313" key="3">
    <source>
        <dbReference type="Proteomes" id="UP000005824"/>
    </source>
</evidence>
<keyword evidence="1" id="KW-1133">Transmembrane helix</keyword>
<keyword evidence="1" id="KW-0812">Transmembrane</keyword>
<dbReference type="EMBL" id="ABVL01000053">
    <property type="protein sequence ID" value="EDY15825.1"/>
    <property type="molecule type" value="Genomic_DNA"/>
</dbReference>
<name>B4DCL1_9BACT</name>
<reference evidence="2 3" key="1">
    <citation type="journal article" date="2011" name="J. Bacteriol.">
        <title>Genome sequence of Chthoniobacter flavus Ellin428, an aerobic heterotrophic soil bacterium.</title>
        <authorList>
            <person name="Kant R."/>
            <person name="van Passel M.W."/>
            <person name="Palva A."/>
            <person name="Lucas S."/>
            <person name="Lapidus A."/>
            <person name="Glavina Del Rio T."/>
            <person name="Dalin E."/>
            <person name="Tice H."/>
            <person name="Bruce D."/>
            <person name="Goodwin L."/>
            <person name="Pitluck S."/>
            <person name="Larimer F.W."/>
            <person name="Land M.L."/>
            <person name="Hauser L."/>
            <person name="Sangwan P."/>
            <person name="de Vos W.M."/>
            <person name="Janssen P.H."/>
            <person name="Smidt H."/>
        </authorList>
    </citation>
    <scope>NUCLEOTIDE SEQUENCE [LARGE SCALE GENOMIC DNA]</scope>
    <source>
        <strain evidence="2 3">Ellin428</strain>
    </source>
</reference>
<comment type="caution">
    <text evidence="2">The sequence shown here is derived from an EMBL/GenBank/DDBJ whole genome shotgun (WGS) entry which is preliminary data.</text>
</comment>
<keyword evidence="3" id="KW-1185">Reference proteome</keyword>
<dbReference type="InParanoid" id="B4DCL1"/>
<sequence>MERLPQDSLKRYFLALGTVLLLVYPLSLGPILRIQIKCNVPLARNFHTGRIFFPRFYEPLGELCDSGPFVQRVMEWYLDLWVGDYPRDQTMIL</sequence>
<accession>B4DCL1</accession>
<evidence type="ECO:0000256" key="1">
    <source>
        <dbReference type="SAM" id="Phobius"/>
    </source>
</evidence>